<dbReference type="PANTHER" id="PTHR23150:SF19">
    <property type="entry name" value="FORMYLGLYCINE-GENERATING ENZYME"/>
    <property type="match status" value="1"/>
</dbReference>
<evidence type="ECO:0000313" key="4">
    <source>
        <dbReference type="EMBL" id="KAA2245055.1"/>
    </source>
</evidence>
<dbReference type="SUPFAM" id="SSF56436">
    <property type="entry name" value="C-type lectin-like"/>
    <property type="match status" value="1"/>
</dbReference>
<dbReference type="GO" id="GO:0120147">
    <property type="term" value="F:formylglycine-generating oxidase activity"/>
    <property type="evidence" value="ECO:0007669"/>
    <property type="project" value="TreeGrafter"/>
</dbReference>
<dbReference type="AlphaFoldDB" id="A0A5B2W116"/>
<dbReference type="Gene3D" id="3.90.1580.10">
    <property type="entry name" value="paralog of FGE (formylglycine-generating enzyme)"/>
    <property type="match status" value="1"/>
</dbReference>
<evidence type="ECO:0000256" key="1">
    <source>
        <dbReference type="SAM" id="MobiDB-lite"/>
    </source>
</evidence>
<protein>
    <submittedName>
        <fullName evidence="4">Formylglycine-generating enzyme family protein</fullName>
    </submittedName>
</protein>
<feature type="domain" description="Sulfatase-modifying factor enzyme-like" evidence="3">
    <location>
        <begin position="45"/>
        <end position="276"/>
    </location>
</feature>
<evidence type="ECO:0000313" key="5">
    <source>
        <dbReference type="Proteomes" id="UP000324611"/>
    </source>
</evidence>
<feature type="signal peptide" evidence="2">
    <location>
        <begin position="1"/>
        <end position="20"/>
    </location>
</feature>
<evidence type="ECO:0000259" key="3">
    <source>
        <dbReference type="Pfam" id="PF03781"/>
    </source>
</evidence>
<organism evidence="4 5">
    <name type="scientific">Chitinophaga agrisoli</name>
    <dbReference type="NCBI Taxonomy" id="2607653"/>
    <lineage>
        <taxon>Bacteria</taxon>
        <taxon>Pseudomonadati</taxon>
        <taxon>Bacteroidota</taxon>
        <taxon>Chitinophagia</taxon>
        <taxon>Chitinophagales</taxon>
        <taxon>Chitinophagaceae</taxon>
        <taxon>Chitinophaga</taxon>
    </lineage>
</organism>
<evidence type="ECO:0000256" key="2">
    <source>
        <dbReference type="SAM" id="SignalP"/>
    </source>
</evidence>
<dbReference type="Pfam" id="PF03781">
    <property type="entry name" value="FGE-sulfatase"/>
    <property type="match status" value="1"/>
</dbReference>
<accession>A0A5B2W116</accession>
<name>A0A5B2W116_9BACT</name>
<reference evidence="4 5" key="1">
    <citation type="submission" date="2019-09" db="EMBL/GenBank/DDBJ databases">
        <title>Chitinophaga ginsengihumi sp. nov., isolated from soil of ginseng rhizosphere.</title>
        <authorList>
            <person name="Lee J."/>
        </authorList>
    </citation>
    <scope>NUCLEOTIDE SEQUENCE [LARGE SCALE GENOMIC DNA]</scope>
    <source>
        <strain evidence="4 5">BN140078</strain>
    </source>
</reference>
<keyword evidence="5" id="KW-1185">Reference proteome</keyword>
<dbReference type="Proteomes" id="UP000324611">
    <property type="component" value="Unassembled WGS sequence"/>
</dbReference>
<dbReference type="InterPro" id="IPR042095">
    <property type="entry name" value="SUMF_sf"/>
</dbReference>
<gene>
    <name evidence="4" type="ORF">F0L74_03585</name>
</gene>
<keyword evidence="2" id="KW-0732">Signal</keyword>
<dbReference type="InterPro" id="IPR005532">
    <property type="entry name" value="SUMF_dom"/>
</dbReference>
<comment type="caution">
    <text evidence="4">The sequence shown here is derived from an EMBL/GenBank/DDBJ whole genome shotgun (WGS) entry which is preliminary data.</text>
</comment>
<dbReference type="InterPro" id="IPR016187">
    <property type="entry name" value="CTDL_fold"/>
</dbReference>
<feature type="chain" id="PRO_5022993574" evidence="2">
    <location>
        <begin position="21"/>
        <end position="325"/>
    </location>
</feature>
<dbReference type="EMBL" id="VUOC01000001">
    <property type="protein sequence ID" value="KAA2245055.1"/>
    <property type="molecule type" value="Genomic_DNA"/>
</dbReference>
<reference evidence="4 5" key="2">
    <citation type="submission" date="2019-09" db="EMBL/GenBank/DDBJ databases">
        <authorList>
            <person name="Jin C."/>
        </authorList>
    </citation>
    <scope>NUCLEOTIDE SEQUENCE [LARGE SCALE GENOMIC DNA]</scope>
    <source>
        <strain evidence="4 5">BN140078</strain>
    </source>
</reference>
<dbReference type="PANTHER" id="PTHR23150">
    <property type="entry name" value="SULFATASE MODIFYING FACTOR 1, 2"/>
    <property type="match status" value="1"/>
</dbReference>
<dbReference type="InterPro" id="IPR051043">
    <property type="entry name" value="Sulfatase_Mod_Factor_Kinase"/>
</dbReference>
<sequence length="325" mass="36272">MMKQLTTLALTGVLAHSVLAQSASNAATAFTTYETKLPGTDISFKMVPIEGGSFMIGSPATEKGRAADEGPQQKVTISPFWMGAHEVTFDEYDVYTDPEKDKTPMPDGMTRPSPPYIDLTLGMGKSGGYPANSMSQYGALMYCRWLYINTGIFYRLPTEAEWEYACRAGATTAWPFGNEAGALKDYAWYAANSEGKYHKVGELKPNAWGLYDMLGNVAEWTLDQYDAQFLEHAGAKDPWNKPTAKTPRTIKGGNYQDEPAQLRAAARLKSDPEWNRRDPQIPKSKWWNADAPFIGFRIVRPLQQPTKEEAEQFFADVLDKYKGAR</sequence>
<proteinExistence type="predicted"/>
<feature type="region of interest" description="Disordered" evidence="1">
    <location>
        <begin position="236"/>
        <end position="256"/>
    </location>
</feature>
<dbReference type="RefSeq" id="WP_149836451.1">
    <property type="nucleotide sequence ID" value="NZ_VUOC01000001.1"/>
</dbReference>